<evidence type="ECO:0000313" key="2">
    <source>
        <dbReference type="Proteomes" id="UP000887540"/>
    </source>
</evidence>
<dbReference type="Gene3D" id="3.50.4.10">
    <property type="entry name" value="Hepatocyte Growth Factor"/>
    <property type="match status" value="1"/>
</dbReference>
<evidence type="ECO:0000259" key="1">
    <source>
        <dbReference type="PROSITE" id="PS50948"/>
    </source>
</evidence>
<dbReference type="PROSITE" id="PS50948">
    <property type="entry name" value="PAN"/>
    <property type="match status" value="1"/>
</dbReference>
<dbReference type="SUPFAM" id="SSF57414">
    <property type="entry name" value="Hairpin loop containing domain-like"/>
    <property type="match status" value="1"/>
</dbReference>
<protein>
    <submittedName>
        <fullName evidence="3">Apple domain-containing protein</fullName>
    </submittedName>
</protein>
<feature type="domain" description="Apple" evidence="1">
    <location>
        <begin position="1"/>
        <end position="73"/>
    </location>
</feature>
<dbReference type="InterPro" id="IPR003609">
    <property type="entry name" value="Pan_app"/>
</dbReference>
<evidence type="ECO:0000313" key="3">
    <source>
        <dbReference type="WBParaSite" id="ACRNAN_scaffold8702.g15141.t1"/>
    </source>
</evidence>
<dbReference type="Pfam" id="PF00024">
    <property type="entry name" value="PAN_1"/>
    <property type="match status" value="1"/>
</dbReference>
<keyword evidence="2" id="KW-1185">Reference proteome</keyword>
<dbReference type="InterPro" id="IPR052774">
    <property type="entry name" value="Celegans_DevNeuronal_Protein"/>
</dbReference>
<dbReference type="AlphaFoldDB" id="A0A914EL36"/>
<dbReference type="Proteomes" id="UP000887540">
    <property type="component" value="Unplaced"/>
</dbReference>
<dbReference type="CDD" id="cd01099">
    <property type="entry name" value="PAN_AP_HGF"/>
    <property type="match status" value="1"/>
</dbReference>
<proteinExistence type="predicted"/>
<dbReference type="WBParaSite" id="ACRNAN_scaffold8702.g15141.t1">
    <property type="protein sequence ID" value="ACRNAN_scaffold8702.g15141.t1"/>
    <property type="gene ID" value="ACRNAN_scaffold8702.g15141"/>
</dbReference>
<organism evidence="2 3">
    <name type="scientific">Acrobeloides nanus</name>
    <dbReference type="NCBI Taxonomy" id="290746"/>
    <lineage>
        <taxon>Eukaryota</taxon>
        <taxon>Metazoa</taxon>
        <taxon>Ecdysozoa</taxon>
        <taxon>Nematoda</taxon>
        <taxon>Chromadorea</taxon>
        <taxon>Rhabditida</taxon>
        <taxon>Tylenchina</taxon>
        <taxon>Cephalobomorpha</taxon>
        <taxon>Cephaloboidea</taxon>
        <taxon>Cephalobidae</taxon>
        <taxon>Acrobeloides</taxon>
    </lineage>
</organism>
<accession>A0A914EL36</accession>
<reference evidence="3" key="1">
    <citation type="submission" date="2022-11" db="UniProtKB">
        <authorList>
            <consortium name="WormBaseParasite"/>
        </authorList>
    </citation>
    <scope>IDENTIFICATION</scope>
</reference>
<name>A0A914EL36_9BILA</name>
<dbReference type="PANTHER" id="PTHR47327:SF1">
    <property type="entry name" value="RE15579P"/>
    <property type="match status" value="1"/>
</dbReference>
<dbReference type="PANTHER" id="PTHR47327">
    <property type="entry name" value="FI18240P1-RELATED"/>
    <property type="match status" value="1"/>
</dbReference>
<dbReference type="GO" id="GO:0009653">
    <property type="term" value="P:anatomical structure morphogenesis"/>
    <property type="evidence" value="ECO:0007669"/>
    <property type="project" value="TreeGrafter"/>
</dbReference>
<sequence>MLVGYARYATTGNINDCLVACLEAFKTQGFNCRSIIFFPDSNDCILNEVTRLNQAANYITDNDDNVVYLDNLCPRDVQTDSTSRVAGLVTTLLTSDQTAKALDQISTDLCNGKTIQDIFANNRKTIMSLLKTDQKNQVQTAYDSLSSDLGNTTMASNVLNKTFSTMESSIQARIVRIQTKVQTMKTKPTCVNKFYKMINKLILKKPKWKSVLAKVEKSLTPEQWAAIINRLKGIFLFS</sequence>